<keyword evidence="2" id="KW-0732">Signal</keyword>
<gene>
    <name evidence="3" type="ORF">ACHAWU_004502</name>
</gene>
<feature type="region of interest" description="Disordered" evidence="1">
    <location>
        <begin position="120"/>
        <end position="144"/>
    </location>
</feature>
<proteinExistence type="predicted"/>
<accession>A0ABD3MSZ6</accession>
<evidence type="ECO:0000256" key="1">
    <source>
        <dbReference type="SAM" id="MobiDB-lite"/>
    </source>
</evidence>
<evidence type="ECO:0000256" key="2">
    <source>
        <dbReference type="SAM" id="SignalP"/>
    </source>
</evidence>
<evidence type="ECO:0000313" key="4">
    <source>
        <dbReference type="Proteomes" id="UP001530293"/>
    </source>
</evidence>
<dbReference type="EMBL" id="JALLBG020000078">
    <property type="protein sequence ID" value="KAL3767004.1"/>
    <property type="molecule type" value="Genomic_DNA"/>
</dbReference>
<organism evidence="3 4">
    <name type="scientific">Discostella pseudostelligera</name>
    <dbReference type="NCBI Taxonomy" id="259834"/>
    <lineage>
        <taxon>Eukaryota</taxon>
        <taxon>Sar</taxon>
        <taxon>Stramenopiles</taxon>
        <taxon>Ochrophyta</taxon>
        <taxon>Bacillariophyta</taxon>
        <taxon>Coscinodiscophyceae</taxon>
        <taxon>Thalassiosirophycidae</taxon>
        <taxon>Stephanodiscales</taxon>
        <taxon>Stephanodiscaceae</taxon>
        <taxon>Discostella</taxon>
    </lineage>
</organism>
<feature type="signal peptide" evidence="2">
    <location>
        <begin position="1"/>
        <end position="20"/>
    </location>
</feature>
<sequence>MNSLLFALVALLAISTPAIISVSAFAPGMITSANLAPNSIRMDIENGMVRRDKPAKSQEEDLELTRAIIMKHISISDKGYDDDDDDEDDVNVLQTILAKATSVTVDDNDIVGTDVLVSTASSSSEVGESAPADGEDGDERSTTQERLKKIKSFGIQVKDDLKGRFGRAREVGQSLQPLKNIKSFGTKIKDDLKSRLGKDE</sequence>
<comment type="caution">
    <text evidence="3">The sequence shown here is derived from an EMBL/GenBank/DDBJ whole genome shotgun (WGS) entry which is preliminary data.</text>
</comment>
<feature type="chain" id="PRO_5044761231" description="RxLR effector protein" evidence="2">
    <location>
        <begin position="21"/>
        <end position="200"/>
    </location>
</feature>
<evidence type="ECO:0000313" key="3">
    <source>
        <dbReference type="EMBL" id="KAL3767004.1"/>
    </source>
</evidence>
<keyword evidence="4" id="KW-1185">Reference proteome</keyword>
<reference evidence="3 4" key="1">
    <citation type="submission" date="2024-10" db="EMBL/GenBank/DDBJ databases">
        <title>Updated reference genomes for cyclostephanoid diatoms.</title>
        <authorList>
            <person name="Roberts W.R."/>
            <person name="Alverson A.J."/>
        </authorList>
    </citation>
    <scope>NUCLEOTIDE SEQUENCE [LARGE SCALE GENOMIC DNA]</scope>
    <source>
        <strain evidence="3 4">AJA232-27</strain>
    </source>
</reference>
<dbReference type="Proteomes" id="UP001530293">
    <property type="component" value="Unassembled WGS sequence"/>
</dbReference>
<dbReference type="AlphaFoldDB" id="A0ABD3MSZ6"/>
<feature type="compositionally biased region" description="Low complexity" evidence="1">
    <location>
        <begin position="120"/>
        <end position="130"/>
    </location>
</feature>
<name>A0ABD3MSZ6_9STRA</name>
<protein>
    <recommendedName>
        <fullName evidence="5">RxLR effector protein</fullName>
    </recommendedName>
</protein>
<evidence type="ECO:0008006" key="5">
    <source>
        <dbReference type="Google" id="ProtNLM"/>
    </source>
</evidence>